<accession>A0A9X1RQP7</accession>
<evidence type="ECO:0000313" key="2">
    <source>
        <dbReference type="EMBL" id="MCG5075495.1"/>
    </source>
</evidence>
<evidence type="ECO:0000256" key="1">
    <source>
        <dbReference type="SAM" id="MobiDB-lite"/>
    </source>
</evidence>
<dbReference type="AlphaFoldDB" id="A0A9X1RQP7"/>
<proteinExistence type="predicted"/>
<feature type="compositionally biased region" description="Basic and acidic residues" evidence="1">
    <location>
        <begin position="1"/>
        <end position="19"/>
    </location>
</feature>
<dbReference type="SUPFAM" id="SSF53756">
    <property type="entry name" value="UDP-Glycosyltransferase/glycogen phosphorylase"/>
    <property type="match status" value="1"/>
</dbReference>
<dbReference type="EMBL" id="JAKLJA010000016">
    <property type="protein sequence ID" value="MCG5075495.1"/>
    <property type="molecule type" value="Genomic_DNA"/>
</dbReference>
<keyword evidence="3" id="KW-1185">Reference proteome</keyword>
<comment type="caution">
    <text evidence="2">The sequence shown here is derived from an EMBL/GenBank/DDBJ whole genome shotgun (WGS) entry which is preliminary data.</text>
</comment>
<protein>
    <submittedName>
        <fullName evidence="2">Glycosyltransferase</fullName>
    </submittedName>
</protein>
<name>A0A9X1RQP7_9BURK</name>
<gene>
    <name evidence="2" type="ORF">L5014_19330</name>
</gene>
<dbReference type="Proteomes" id="UP001139308">
    <property type="component" value="Unassembled WGS sequence"/>
</dbReference>
<feature type="region of interest" description="Disordered" evidence="1">
    <location>
        <begin position="1"/>
        <end position="21"/>
    </location>
</feature>
<dbReference type="RefSeq" id="WP_238465353.1">
    <property type="nucleotide sequence ID" value="NZ_JAKLJA010000016.1"/>
</dbReference>
<organism evidence="2 3">
    <name type="scientific">Paraburkholderia tagetis</name>
    <dbReference type="NCBI Taxonomy" id="2913261"/>
    <lineage>
        <taxon>Bacteria</taxon>
        <taxon>Pseudomonadati</taxon>
        <taxon>Pseudomonadota</taxon>
        <taxon>Betaproteobacteria</taxon>
        <taxon>Burkholderiales</taxon>
        <taxon>Burkholderiaceae</taxon>
        <taxon>Paraburkholderia</taxon>
    </lineage>
</organism>
<reference evidence="2" key="1">
    <citation type="submission" date="2022-01" db="EMBL/GenBank/DDBJ databases">
        <title>Genome sequence and assembly of Parabukholderia sp. RG36.</title>
        <authorList>
            <person name="Chhetri G."/>
        </authorList>
    </citation>
    <scope>NUCLEOTIDE SEQUENCE</scope>
    <source>
        <strain evidence="2">RG36</strain>
    </source>
</reference>
<evidence type="ECO:0000313" key="3">
    <source>
        <dbReference type="Proteomes" id="UP001139308"/>
    </source>
</evidence>
<sequence>MSAPTREARQAHEAHQAHEVHKRAPRVLLSPFTNTTNPYIDLQKQLLRDIGYEVRPLSLRYLLRGGFVDLFRRSTVLMLHWLELRAFVDTGRGVVPRLRGVPVVLLYCALMALGRARVVCFVHDHAVHNARGAVRVLSVALMSLVRWLADVRIVHDPHYAGHFRARYLPHPLYWDVPGRAAQTTQTMHAARDGMRKPSFAILGTVEPYKGIAQVLAAWPAGHTLLIAGRAQAAYVDALHAILHERDLSACVTLDARFLSDAEFDERISAADVLILPHVADSMLVSGAFFEAIGRVPVVIGRAIPFMQWVAEQFDNVLLFEHEENLPEVVRFVTENWPRFSAAQTVAARRQHAIDMFGWETCRQQYRECFDACEQHSRTLRTSPAVETRS</sequence>
<dbReference type="Gene3D" id="3.40.50.2000">
    <property type="entry name" value="Glycogen Phosphorylase B"/>
    <property type="match status" value="1"/>
</dbReference>